<dbReference type="InterPro" id="IPR036866">
    <property type="entry name" value="RibonucZ/Hydroxyglut_hydro"/>
</dbReference>
<proteinExistence type="predicted"/>
<dbReference type="GO" id="GO:0005886">
    <property type="term" value="C:plasma membrane"/>
    <property type="evidence" value="ECO:0007669"/>
    <property type="project" value="UniProtKB-SubCell"/>
</dbReference>
<evidence type="ECO:0000313" key="8">
    <source>
        <dbReference type="EMBL" id="PXV66161.1"/>
    </source>
</evidence>
<evidence type="ECO:0000259" key="7">
    <source>
        <dbReference type="SMART" id="SM00849"/>
    </source>
</evidence>
<dbReference type="InterPro" id="IPR025405">
    <property type="entry name" value="DUF4131"/>
</dbReference>
<keyword evidence="4 6" id="KW-1133">Transmembrane helix</keyword>
<keyword evidence="2" id="KW-1003">Cell membrane</keyword>
<evidence type="ECO:0000256" key="2">
    <source>
        <dbReference type="ARBA" id="ARBA00022475"/>
    </source>
</evidence>
<evidence type="ECO:0000256" key="3">
    <source>
        <dbReference type="ARBA" id="ARBA00022692"/>
    </source>
</evidence>
<sequence>MDAVAAGPLRPRPPTDLRTLALAYGAGVAAPFLLPVLPGLGACLALALPAVLPWRGRVLWSAVALGVLLTCWHGQRALDQRLPPQRHGQTLWVEGIVASLPERAVQPQGRPTWRFRFDTRQAGLPPRLRVSWYRSDTAVVAGQCWRLQLRLRTPRGSFNPGGFDYEAWLLRERIGATASVRDAELCEDSGGYRLLRWRRDIVAAIGAVLGERPAASLLAALSVGDTSAMTDLDWERFRVTGTTHLIAISGFNLAIVTGFAFFLMRWSWSLFPWLCLRVPAQRAGLYGSGAVAIVYALLAGFEPPVTRALIMLLVLILAATRDRLQQPSRALLYAFALIVTLDPFAVLSPGLWLSFGAVAAILYVSLGRHRRAPAWRLAIHVQLFLSLVLVPMTMGFFAGFAWLAPVANLIAVPVFGVLTPMLMSSLLLYGLWEPLGRVCLRASGWLLDGVHAALAWAADTVPSAWWPASPQPAALALGAIGAVLLFAPRGLPLRPLALVGLAALVVPRTPSVTGLEVTALDVGQGTAVVVRTPHHALLFDAGPAFDEGFDAGRSVVVPYLLAQDIRRIDALVLSHGDNDHAGGVDAVRGLLAVDRVIGTADGEPCIDGLSWQWDGVVFRFLHPDDGAWSPNNRSCVLHIDGDFDVLLPGDIERGAEARLLRAHRAALSADLLLSPHHGSGTSSTAAFIDAVSPQVVVHPAGWRSRYGHPRGDVVGRYAEVGVRQHVTGVEGAVRIVRDPDGTLRVEGWRSRAARWWNAPAEP</sequence>
<dbReference type="InterPro" id="IPR035681">
    <property type="entry name" value="ComA-like_MBL"/>
</dbReference>
<dbReference type="Pfam" id="PF13567">
    <property type="entry name" value="DUF4131"/>
    <property type="match status" value="1"/>
</dbReference>
<feature type="domain" description="Metallo-beta-lactamase" evidence="7">
    <location>
        <begin position="524"/>
        <end position="701"/>
    </location>
</feature>
<keyword evidence="9" id="KW-1185">Reference proteome</keyword>
<dbReference type="PANTHER" id="PTHR30619:SF1">
    <property type="entry name" value="RECOMBINATION PROTEIN 2"/>
    <property type="match status" value="1"/>
</dbReference>
<comment type="caution">
    <text evidence="8">The sequence shown here is derived from an EMBL/GenBank/DDBJ whole genome shotgun (WGS) entry which is preliminary data.</text>
</comment>
<feature type="transmembrane region" description="Helical" evidence="6">
    <location>
        <begin position="381"/>
        <end position="404"/>
    </location>
</feature>
<dbReference type="InterPro" id="IPR004477">
    <property type="entry name" value="ComEC_N"/>
</dbReference>
<name>A0A318E4P2_9GAMM</name>
<dbReference type="InterPro" id="IPR052159">
    <property type="entry name" value="Competence_DNA_uptake"/>
</dbReference>
<dbReference type="NCBIfam" id="TIGR00361">
    <property type="entry name" value="ComEC_Rec2"/>
    <property type="match status" value="1"/>
</dbReference>
<dbReference type="InterPro" id="IPR001279">
    <property type="entry name" value="Metallo-B-lactamas"/>
</dbReference>
<dbReference type="Gene3D" id="3.60.15.10">
    <property type="entry name" value="Ribonuclease Z/Hydroxyacylglutathione hydrolase-like"/>
    <property type="match status" value="1"/>
</dbReference>
<keyword evidence="3 6" id="KW-0812">Transmembrane</keyword>
<dbReference type="CDD" id="cd07731">
    <property type="entry name" value="ComA-like_MBL-fold"/>
    <property type="match status" value="1"/>
</dbReference>
<dbReference type="AlphaFoldDB" id="A0A318E4P2"/>
<feature type="transmembrane region" description="Helical" evidence="6">
    <location>
        <begin position="283"/>
        <end position="299"/>
    </location>
</feature>
<evidence type="ECO:0000256" key="6">
    <source>
        <dbReference type="SAM" id="Phobius"/>
    </source>
</evidence>
<dbReference type="OrthoDB" id="9761531at2"/>
<feature type="transmembrane region" description="Helical" evidence="6">
    <location>
        <begin position="243"/>
        <end position="263"/>
    </location>
</feature>
<dbReference type="SMART" id="SM00849">
    <property type="entry name" value="Lactamase_B"/>
    <property type="match status" value="1"/>
</dbReference>
<evidence type="ECO:0000313" key="9">
    <source>
        <dbReference type="Proteomes" id="UP000248330"/>
    </source>
</evidence>
<evidence type="ECO:0000256" key="5">
    <source>
        <dbReference type="ARBA" id="ARBA00023136"/>
    </source>
</evidence>
<accession>A0A318E4P2</accession>
<dbReference type="NCBIfam" id="TIGR00360">
    <property type="entry name" value="ComEC_N-term"/>
    <property type="match status" value="1"/>
</dbReference>
<keyword evidence="5 6" id="KW-0472">Membrane</keyword>
<evidence type="ECO:0000256" key="4">
    <source>
        <dbReference type="ARBA" id="ARBA00022989"/>
    </source>
</evidence>
<gene>
    <name evidence="8" type="ORF">C8D93_108136</name>
</gene>
<evidence type="ECO:0000256" key="1">
    <source>
        <dbReference type="ARBA" id="ARBA00004651"/>
    </source>
</evidence>
<protein>
    <submittedName>
        <fullName evidence="8">Competence protein ComEC</fullName>
    </submittedName>
</protein>
<feature type="transmembrane region" description="Helical" evidence="6">
    <location>
        <begin position="352"/>
        <end position="369"/>
    </location>
</feature>
<feature type="transmembrane region" description="Helical" evidence="6">
    <location>
        <begin position="410"/>
        <end position="431"/>
    </location>
</feature>
<dbReference type="SUPFAM" id="SSF56281">
    <property type="entry name" value="Metallo-hydrolase/oxidoreductase"/>
    <property type="match status" value="1"/>
</dbReference>
<dbReference type="Proteomes" id="UP000248330">
    <property type="component" value="Unassembled WGS sequence"/>
</dbReference>
<comment type="subcellular location">
    <subcellularLocation>
        <location evidence="1">Cell membrane</location>
        <topology evidence="1">Multi-pass membrane protein</topology>
    </subcellularLocation>
</comment>
<reference evidence="8 9" key="1">
    <citation type="submission" date="2018-04" db="EMBL/GenBank/DDBJ databases">
        <title>Genomic Encyclopedia of Type Strains, Phase IV (KMG-IV): sequencing the most valuable type-strain genomes for metagenomic binning, comparative biology and taxonomic classification.</title>
        <authorList>
            <person name="Goeker M."/>
        </authorList>
    </citation>
    <scope>NUCLEOTIDE SEQUENCE [LARGE SCALE GENOMIC DNA]</scope>
    <source>
        <strain evidence="8 9">DSM 104150</strain>
    </source>
</reference>
<dbReference type="PANTHER" id="PTHR30619">
    <property type="entry name" value="DNA INTERNALIZATION/COMPETENCE PROTEIN COMEC/REC2"/>
    <property type="match status" value="1"/>
</dbReference>
<feature type="transmembrane region" description="Helical" evidence="6">
    <location>
        <begin position="54"/>
        <end position="72"/>
    </location>
</feature>
<dbReference type="Pfam" id="PF03772">
    <property type="entry name" value="Competence"/>
    <property type="match status" value="1"/>
</dbReference>
<feature type="transmembrane region" description="Helical" evidence="6">
    <location>
        <begin position="21"/>
        <end position="48"/>
    </location>
</feature>
<dbReference type="EMBL" id="QICN01000008">
    <property type="protein sequence ID" value="PXV66161.1"/>
    <property type="molecule type" value="Genomic_DNA"/>
</dbReference>
<dbReference type="Pfam" id="PF00753">
    <property type="entry name" value="Lactamase_B"/>
    <property type="match status" value="1"/>
</dbReference>
<dbReference type="RefSeq" id="WP_110265925.1">
    <property type="nucleotide sequence ID" value="NZ_CAKZQT010000032.1"/>
</dbReference>
<organism evidence="8 9">
    <name type="scientific">Sinimarinibacterium flocculans</name>
    <dbReference type="NCBI Taxonomy" id="985250"/>
    <lineage>
        <taxon>Bacteria</taxon>
        <taxon>Pseudomonadati</taxon>
        <taxon>Pseudomonadota</taxon>
        <taxon>Gammaproteobacteria</taxon>
        <taxon>Nevskiales</taxon>
        <taxon>Nevskiaceae</taxon>
        <taxon>Sinimarinibacterium</taxon>
    </lineage>
</organism>
<dbReference type="InterPro" id="IPR004797">
    <property type="entry name" value="Competence_ComEC/Rec2"/>
</dbReference>
<dbReference type="GO" id="GO:0030420">
    <property type="term" value="P:establishment of competence for transformation"/>
    <property type="evidence" value="ECO:0007669"/>
    <property type="project" value="InterPro"/>
</dbReference>